<accession>A0A0W0G1D3</accession>
<evidence type="ECO:0000313" key="3">
    <source>
        <dbReference type="Proteomes" id="UP000054988"/>
    </source>
</evidence>
<dbReference type="EMBL" id="LATX01001336">
    <property type="protein sequence ID" value="KTB42399.1"/>
    <property type="molecule type" value="Genomic_DNA"/>
</dbReference>
<feature type="compositionally biased region" description="Polar residues" evidence="1">
    <location>
        <begin position="166"/>
        <end position="176"/>
    </location>
</feature>
<protein>
    <submittedName>
        <fullName evidence="2">Uncharacterized protein</fullName>
    </submittedName>
</protein>
<comment type="caution">
    <text evidence="2">The sequence shown here is derived from an EMBL/GenBank/DDBJ whole genome shotgun (WGS) entry which is preliminary data.</text>
</comment>
<evidence type="ECO:0000313" key="2">
    <source>
        <dbReference type="EMBL" id="KTB42399.1"/>
    </source>
</evidence>
<feature type="compositionally biased region" description="Basic and acidic residues" evidence="1">
    <location>
        <begin position="239"/>
        <end position="258"/>
    </location>
</feature>
<feature type="region of interest" description="Disordered" evidence="1">
    <location>
        <begin position="231"/>
        <end position="267"/>
    </location>
</feature>
<dbReference type="AlphaFoldDB" id="A0A0W0G1D3"/>
<dbReference type="Proteomes" id="UP000054988">
    <property type="component" value="Unassembled WGS sequence"/>
</dbReference>
<reference evidence="2 3" key="1">
    <citation type="submission" date="2015-12" db="EMBL/GenBank/DDBJ databases">
        <title>Draft genome sequence of Moniliophthora roreri, the causal agent of frosty pod rot of cacao.</title>
        <authorList>
            <person name="Aime M.C."/>
            <person name="Diaz-Valderrama J.R."/>
            <person name="Kijpornyongpan T."/>
            <person name="Phillips-Mora W."/>
        </authorList>
    </citation>
    <scope>NUCLEOTIDE SEQUENCE [LARGE SCALE GENOMIC DNA]</scope>
    <source>
        <strain evidence="2 3">MCA 2952</strain>
    </source>
</reference>
<evidence type="ECO:0000256" key="1">
    <source>
        <dbReference type="SAM" id="MobiDB-lite"/>
    </source>
</evidence>
<name>A0A0W0G1D3_MONRR</name>
<sequence>MSSPTITSMKAKAFKILDLPCVVYDASNGALPWSICVNPNSTDIHHNLSDNDIMEILHYSYALIKQWVKPGVNTLLAYSEIMLTINNALAPKFPCTLAHVGMDGKVKCCKGSKMTLIYSDVWTEDELTRLNLFDDNFKDDMKKKFPLPTISNPPQPMSIHFPDAKPTTTSTNSSPARCNPRHTKSKTFHAQSNPYTTTIPPGPFNLANLDPEVVQFAIVSTMQHMMHKEQAIKQAQAKRAADKAKDNLKKKIAADEARKMKKASRKI</sequence>
<gene>
    <name evidence="2" type="ORF">WG66_5025</name>
</gene>
<feature type="region of interest" description="Disordered" evidence="1">
    <location>
        <begin position="165"/>
        <end position="194"/>
    </location>
</feature>
<organism evidence="2 3">
    <name type="scientific">Moniliophthora roreri</name>
    <name type="common">Frosty pod rot fungus</name>
    <name type="synonym">Monilia roreri</name>
    <dbReference type="NCBI Taxonomy" id="221103"/>
    <lineage>
        <taxon>Eukaryota</taxon>
        <taxon>Fungi</taxon>
        <taxon>Dikarya</taxon>
        <taxon>Basidiomycota</taxon>
        <taxon>Agaricomycotina</taxon>
        <taxon>Agaricomycetes</taxon>
        <taxon>Agaricomycetidae</taxon>
        <taxon>Agaricales</taxon>
        <taxon>Marasmiineae</taxon>
        <taxon>Marasmiaceae</taxon>
        <taxon>Moniliophthora</taxon>
    </lineage>
</organism>
<proteinExistence type="predicted"/>